<feature type="region of interest" description="Disordered" evidence="6">
    <location>
        <begin position="648"/>
        <end position="757"/>
    </location>
</feature>
<accession>D4YQR7</accession>
<feature type="compositionally biased region" description="Acidic residues" evidence="6">
    <location>
        <begin position="718"/>
        <end position="744"/>
    </location>
</feature>
<evidence type="ECO:0000259" key="7">
    <source>
        <dbReference type="Pfam" id="PF18085"/>
    </source>
</evidence>
<evidence type="ECO:0000313" key="8">
    <source>
        <dbReference type="EMBL" id="EFG46430.1"/>
    </source>
</evidence>
<evidence type="ECO:0000256" key="6">
    <source>
        <dbReference type="SAM" id="MobiDB-lite"/>
    </source>
</evidence>
<evidence type="ECO:0000256" key="5">
    <source>
        <dbReference type="SAM" id="Coils"/>
    </source>
</evidence>
<evidence type="ECO:0000256" key="4">
    <source>
        <dbReference type="ARBA" id="ARBA00022840"/>
    </source>
</evidence>
<dbReference type="InterPro" id="IPR040999">
    <property type="entry name" value="Mak_N_cap"/>
</dbReference>
<keyword evidence="5" id="KW-0175">Coiled coil</keyword>
<sequence length="757" mass="81911">MAMSSELEGLLAQWLPRQSWFPVTSFELAGTPDVVPMSDTQVFELDFPLPGDETLTVQGWIAVVGIGSGDNTRRISVPLTLRTREDEPLRPHLIGQIDDFMLGPCYVYDAVADPVFVLFAATAMATGDASFALGRDAAFDDFGTPSEAGSKRKDPMAEAAVGMRSDAAVSTEPVSVSEAFDSQFENSDHSQLTALRVGHSGRDFNDLTNMSVLWHRATTTQLKFDNSRKGETAVLIDDHAFPSVLTFFRTLDISDVPESVRLPIMLTIAESQAVAPVLGWMASRWFDGADLHTHTAPVAMLTRSEASATSAWSEAVAAARNAAEATGYARQAHDLGGRVASLHVDLGRELGKAEGTGAPTAEWVKKWSDRVDWALARATLALKPLEKQLRAHKRALVDLRSVGNLQRIHGELTLNHVVKAPVHGYTVTNFSETSELRPPTFDLVALLRSLDYAAGYALLARTGALDPKATPSTLGATGLVDDDLIARMDGAPETRWSHESQKALLAGYSHVGGADFSFKDPVLRAMLIDRLLVEVVSELRNRPTWLIVPLSELRRLLTTDTEVTAEPARLNPRTSTEATRAAIEERLAEHRKAQEEKVAHARAAAAKARQENDRLVEASQVAKKAGHRIFAPASRNVEAEVQDAEVAKATADEPVDEARSPQGEDQTEDRAEPTQENTKEPNRASGSHAVTPRPSSETPTSGAANTADDAANPATVEPAEEEVDDLTDDPVDDTDEDGDTDGEVEPPFAPKSARTVR</sequence>
<feature type="coiled-coil region" evidence="5">
    <location>
        <begin position="591"/>
        <end position="618"/>
    </location>
</feature>
<organism evidence="8 9">
    <name type="scientific">Brevibacterium mcbrellneri ATCC 49030</name>
    <dbReference type="NCBI Taxonomy" id="585530"/>
    <lineage>
        <taxon>Bacteria</taxon>
        <taxon>Bacillati</taxon>
        <taxon>Actinomycetota</taxon>
        <taxon>Actinomycetes</taxon>
        <taxon>Micrococcales</taxon>
        <taxon>Brevibacteriaceae</taxon>
        <taxon>Brevibacterium</taxon>
    </lineage>
</organism>
<feature type="domain" description="Maltokinase N-terminal cap" evidence="7">
    <location>
        <begin position="14"/>
        <end position="113"/>
    </location>
</feature>
<reference evidence="8 9" key="1">
    <citation type="submission" date="2010-04" db="EMBL/GenBank/DDBJ databases">
        <authorList>
            <person name="Qin X."/>
            <person name="Bachman B."/>
            <person name="Battles P."/>
            <person name="Bell A."/>
            <person name="Bess C."/>
            <person name="Bickham C."/>
            <person name="Chaboub L."/>
            <person name="Chen D."/>
            <person name="Coyle M."/>
            <person name="Deiros D.R."/>
            <person name="Dinh H."/>
            <person name="Forbes L."/>
            <person name="Fowler G."/>
            <person name="Francisco L."/>
            <person name="Fu Q."/>
            <person name="Gubbala S."/>
            <person name="Hale W."/>
            <person name="Han Y."/>
            <person name="Hemphill L."/>
            <person name="Highlander S.K."/>
            <person name="Hirani K."/>
            <person name="Hogues M."/>
            <person name="Jackson L."/>
            <person name="Jakkamsetti A."/>
            <person name="Javaid M."/>
            <person name="Jiang H."/>
            <person name="Korchina V."/>
            <person name="Kovar C."/>
            <person name="Lara F."/>
            <person name="Lee S."/>
            <person name="Mata R."/>
            <person name="Mathew T."/>
            <person name="Moen C."/>
            <person name="Morales K."/>
            <person name="Munidasa M."/>
            <person name="Nazareth L."/>
            <person name="Ngo R."/>
            <person name="Nguyen L."/>
            <person name="Okwuonu G."/>
            <person name="Ongeri F."/>
            <person name="Patil S."/>
            <person name="Petrosino J."/>
            <person name="Pham C."/>
            <person name="Pham P."/>
            <person name="Pu L.-L."/>
            <person name="Puazo M."/>
            <person name="Raj R."/>
            <person name="Reid J."/>
            <person name="Rouhana J."/>
            <person name="Saada N."/>
            <person name="Shang Y."/>
            <person name="Simmons D."/>
            <person name="Thornton R."/>
            <person name="Warren J."/>
            <person name="Weissenberger G."/>
            <person name="Zhang J."/>
            <person name="Zhang L."/>
            <person name="Zhou C."/>
            <person name="Zhu D."/>
            <person name="Muzny D."/>
            <person name="Worley K."/>
            <person name="Gibbs R."/>
        </authorList>
    </citation>
    <scope>NUCLEOTIDE SEQUENCE [LARGE SCALE GENOMIC DNA]</scope>
    <source>
        <strain evidence="8 9">ATCC 49030</strain>
    </source>
</reference>
<dbReference type="STRING" id="585530.HMPREF0183_2277"/>
<dbReference type="Gene3D" id="3.90.1200.10">
    <property type="match status" value="1"/>
</dbReference>
<dbReference type="Proteomes" id="UP000005714">
    <property type="component" value="Unassembled WGS sequence"/>
</dbReference>
<proteinExistence type="predicted"/>
<dbReference type="GO" id="GO:0016301">
    <property type="term" value="F:kinase activity"/>
    <property type="evidence" value="ECO:0007669"/>
    <property type="project" value="UniProtKB-KW"/>
</dbReference>
<dbReference type="eggNOG" id="COG3281">
    <property type="taxonomic scope" value="Bacteria"/>
</dbReference>
<feature type="compositionally biased region" description="Polar residues" evidence="6">
    <location>
        <begin position="693"/>
        <end position="702"/>
    </location>
</feature>
<evidence type="ECO:0000256" key="2">
    <source>
        <dbReference type="ARBA" id="ARBA00022741"/>
    </source>
</evidence>
<evidence type="ECO:0000256" key="1">
    <source>
        <dbReference type="ARBA" id="ARBA00022679"/>
    </source>
</evidence>
<dbReference type="RefSeq" id="WP_005886161.1">
    <property type="nucleotide sequence ID" value="NZ_ADNU01000077.1"/>
</dbReference>
<comment type="caution">
    <text evidence="8">The sequence shown here is derived from an EMBL/GenBank/DDBJ whole genome shotgun (WGS) entry which is preliminary data.</text>
</comment>
<evidence type="ECO:0000256" key="3">
    <source>
        <dbReference type="ARBA" id="ARBA00022777"/>
    </source>
</evidence>
<dbReference type="AlphaFoldDB" id="D4YQR7"/>
<dbReference type="OrthoDB" id="3787729at2"/>
<feature type="compositionally biased region" description="Low complexity" evidence="6">
    <location>
        <begin position="703"/>
        <end position="715"/>
    </location>
</feature>
<keyword evidence="3" id="KW-0418">Kinase</keyword>
<feature type="compositionally biased region" description="Basic and acidic residues" evidence="6">
    <location>
        <begin position="668"/>
        <end position="682"/>
    </location>
</feature>
<dbReference type="EMBL" id="ADNU01000077">
    <property type="protein sequence ID" value="EFG46430.1"/>
    <property type="molecule type" value="Genomic_DNA"/>
</dbReference>
<keyword evidence="2" id="KW-0547">Nucleotide-binding</keyword>
<keyword evidence="1" id="KW-0808">Transferase</keyword>
<gene>
    <name evidence="8" type="ORF">HMPREF0183_2277</name>
</gene>
<dbReference type="Pfam" id="PF18085">
    <property type="entry name" value="Mak_N_cap"/>
    <property type="match status" value="1"/>
</dbReference>
<keyword evidence="4" id="KW-0067">ATP-binding</keyword>
<keyword evidence="9" id="KW-1185">Reference proteome</keyword>
<dbReference type="GO" id="GO:0005524">
    <property type="term" value="F:ATP binding"/>
    <property type="evidence" value="ECO:0007669"/>
    <property type="project" value="UniProtKB-KW"/>
</dbReference>
<name>D4YQR7_9MICO</name>
<protein>
    <recommendedName>
        <fullName evidence="7">Maltokinase N-terminal cap domain-containing protein</fullName>
    </recommendedName>
</protein>
<evidence type="ECO:0000313" key="9">
    <source>
        <dbReference type="Proteomes" id="UP000005714"/>
    </source>
</evidence>